<keyword evidence="7 8" id="KW-0998">Cell outer membrane</keyword>
<reference evidence="13 14" key="1">
    <citation type="journal article" date="2010" name="J. Bacteriol.">
        <title>Complete genome sequence of the representative gamma-hexachlorocyclohexane-degrading bacterium Sphingobium japonicum UT26.</title>
        <authorList>
            <person name="Nagata Y."/>
            <person name="Ohtsubo Y."/>
            <person name="Endo R."/>
            <person name="Ichikawa N."/>
            <person name="Ankai A."/>
            <person name="Oguchi A."/>
            <person name="Fukui S."/>
            <person name="Fujita N."/>
            <person name="Tsuda M."/>
        </authorList>
    </citation>
    <scope>NUCLEOTIDE SEQUENCE [LARGE SCALE GENOMIC DNA]</scope>
    <source>
        <strain evidence="14">DSM 16413 / CCM 7287 / MTCC 6362 / UT26 / NBRC 101211 / UT26S</strain>
    </source>
</reference>
<keyword evidence="14" id="KW-1185">Reference proteome</keyword>
<dbReference type="PANTHER" id="PTHR47234:SF2">
    <property type="entry name" value="TONB-DEPENDENT RECEPTOR"/>
    <property type="match status" value="1"/>
</dbReference>
<dbReference type="InterPro" id="IPR036942">
    <property type="entry name" value="Beta-barrel_TonB_sf"/>
</dbReference>
<proteinExistence type="inferred from homology"/>
<dbReference type="GeneID" id="29274758"/>
<feature type="signal peptide" evidence="10">
    <location>
        <begin position="1"/>
        <end position="24"/>
    </location>
</feature>
<keyword evidence="5 9" id="KW-0798">TonB box</keyword>
<keyword evidence="4 8" id="KW-0812">Transmembrane</keyword>
<protein>
    <submittedName>
        <fullName evidence="13">TonB-dependent receptor-like protein</fullName>
    </submittedName>
</protein>
<keyword evidence="2 8" id="KW-0813">Transport</keyword>
<dbReference type="Proteomes" id="UP000007753">
    <property type="component" value="Chromosome 1"/>
</dbReference>
<dbReference type="Pfam" id="PF00593">
    <property type="entry name" value="TonB_dep_Rec_b-barrel"/>
    <property type="match status" value="1"/>
</dbReference>
<evidence type="ECO:0000256" key="1">
    <source>
        <dbReference type="ARBA" id="ARBA00004571"/>
    </source>
</evidence>
<dbReference type="eggNOG" id="COG4206">
    <property type="taxonomic scope" value="Bacteria"/>
</dbReference>
<sequence>MNLTTRLLLSTAIFTVAAQYPASAEVVGDGAAETAEAPASPDIVVTGSRVKGEAPVGSSLMVIGRDTIETSNATTMAQLFQNMPQVNNLGVSESVRTGNGGSANFNFSQGVNIHAIGPYATLVMLDGQRIAPQGVYGLAVDTSIIPTIALQRIEIVPDGASAIYGSDAIAGVANLILRRQVEGIETSANYGVADNYDQYQLGIIGGLNWAGGHATLAYGYGGHSELVAGDRSYARADLRPFGGSDFRATQCNPGTIVIGGVNYAIPAGGVTPANAAALQPGTTNRCDLFLDSWLLPDIKRHNVVATLEQEITDKLSVAMTGVFARRLAKARYGYPATTLSVPATNAFYTRPPTAGPGAETIRYAFSDLPLSPTGHGRSDFYHGNIAAKLELPAGWEANAAFTYSGSSEHFYTSNSVNNAALAAALASSNPATAFNPYGGPNNPTVLAAIGNGQFSPSGRADQYIGDAGVSGSLFRLPGGDVRLAVGYQHQQARQRAYNMTGSTVTPIVTRSVDFTRKVDSIYGELLIPLFGPDNAVPGIQSLQIDVAGRYDHYSDVGSTTNPKVGVNWEPVGGLVLHGSYGTSFRAPPVYQSQGRAASSIAQLSDPTLGGALTTALVVTGGNSDTKPESAKTWSLGADFRPGFIPGLSGQIGYFNVDYRNIITALGSNAQILNQSYYSALGIVKRNPSAAEVAATLARYPLVTGTVPPNVPVLIDGRTRNLTSLKAEGIDFLLDYRLDAGGSGSVNFGVSGTYYLRFATAAAEGAPVIDMVGTIMNPVKFQARPYVGWRGQAFNMLATVNITGSYDNNLVTPVQKVSSQATIDFHADYDLAEIIPVKAKRLRLALDVTNLFDKSPPFVNVGPTTFTEGGFDASVASPVGRLVALSLVTQF</sequence>
<dbReference type="KEGG" id="sjp:SJA_C1-32610"/>
<keyword evidence="10" id="KW-0732">Signal</keyword>
<feature type="chain" id="PRO_5003068446" evidence="10">
    <location>
        <begin position="25"/>
        <end position="890"/>
    </location>
</feature>
<dbReference type="PROSITE" id="PS52016">
    <property type="entry name" value="TONB_DEPENDENT_REC_3"/>
    <property type="match status" value="1"/>
</dbReference>
<accession>D4Z663</accession>
<evidence type="ECO:0000259" key="12">
    <source>
        <dbReference type="Pfam" id="PF07715"/>
    </source>
</evidence>
<comment type="subcellular location">
    <subcellularLocation>
        <location evidence="1 8">Cell outer membrane</location>
        <topology evidence="1 8">Multi-pass membrane protein</topology>
    </subcellularLocation>
</comment>
<dbReference type="InterPro" id="IPR012910">
    <property type="entry name" value="Plug_dom"/>
</dbReference>
<evidence type="ECO:0000256" key="3">
    <source>
        <dbReference type="ARBA" id="ARBA00022452"/>
    </source>
</evidence>
<evidence type="ECO:0000256" key="6">
    <source>
        <dbReference type="ARBA" id="ARBA00023136"/>
    </source>
</evidence>
<dbReference type="InterPro" id="IPR039426">
    <property type="entry name" value="TonB-dep_rcpt-like"/>
</dbReference>
<feature type="domain" description="TonB-dependent receptor plug" evidence="12">
    <location>
        <begin position="58"/>
        <end position="172"/>
    </location>
</feature>
<evidence type="ECO:0000313" key="13">
    <source>
        <dbReference type="EMBL" id="BAI98095.1"/>
    </source>
</evidence>
<evidence type="ECO:0000259" key="11">
    <source>
        <dbReference type="Pfam" id="PF00593"/>
    </source>
</evidence>
<name>D4Z663_SPHIU</name>
<evidence type="ECO:0000256" key="5">
    <source>
        <dbReference type="ARBA" id="ARBA00023077"/>
    </source>
</evidence>
<dbReference type="STRING" id="452662.SJA_C1-32610"/>
<feature type="domain" description="TonB-dependent receptor-like beta-barrel" evidence="11">
    <location>
        <begin position="335"/>
        <end position="850"/>
    </location>
</feature>
<dbReference type="Gene3D" id="2.170.130.10">
    <property type="entry name" value="TonB-dependent receptor, plug domain"/>
    <property type="match status" value="1"/>
</dbReference>
<evidence type="ECO:0000256" key="9">
    <source>
        <dbReference type="RuleBase" id="RU003357"/>
    </source>
</evidence>
<evidence type="ECO:0000313" key="14">
    <source>
        <dbReference type="Proteomes" id="UP000007753"/>
    </source>
</evidence>
<dbReference type="GO" id="GO:0009279">
    <property type="term" value="C:cell outer membrane"/>
    <property type="evidence" value="ECO:0007669"/>
    <property type="project" value="UniProtKB-SubCell"/>
</dbReference>
<dbReference type="InterPro" id="IPR000531">
    <property type="entry name" value="Beta-barrel_TonB"/>
</dbReference>
<dbReference type="SUPFAM" id="SSF56935">
    <property type="entry name" value="Porins"/>
    <property type="match status" value="1"/>
</dbReference>
<keyword evidence="3 8" id="KW-1134">Transmembrane beta strand</keyword>
<keyword evidence="13" id="KW-0675">Receptor</keyword>
<organism evidence="13 14">
    <name type="scientific">Sphingobium indicum (strain DSM 16413 / CCM 7287 / MTCC 6362 / UT26 / NBRC 101211 / UT26S)</name>
    <name type="common">Sphingobium japonicum</name>
    <dbReference type="NCBI Taxonomy" id="452662"/>
    <lineage>
        <taxon>Bacteria</taxon>
        <taxon>Pseudomonadati</taxon>
        <taxon>Pseudomonadota</taxon>
        <taxon>Alphaproteobacteria</taxon>
        <taxon>Sphingomonadales</taxon>
        <taxon>Sphingomonadaceae</taxon>
        <taxon>Sphingobium</taxon>
    </lineage>
</organism>
<evidence type="ECO:0000256" key="4">
    <source>
        <dbReference type="ARBA" id="ARBA00022692"/>
    </source>
</evidence>
<dbReference type="AlphaFoldDB" id="D4Z663"/>
<gene>
    <name evidence="13" type="ordered locus">SJA_C1-32610</name>
</gene>
<evidence type="ECO:0000256" key="10">
    <source>
        <dbReference type="SAM" id="SignalP"/>
    </source>
</evidence>
<comment type="similarity">
    <text evidence="8 9">Belongs to the TonB-dependent receptor family.</text>
</comment>
<evidence type="ECO:0000256" key="8">
    <source>
        <dbReference type="PROSITE-ProRule" id="PRU01360"/>
    </source>
</evidence>
<dbReference type="RefSeq" id="WP_013041344.1">
    <property type="nucleotide sequence ID" value="NC_014006.1"/>
</dbReference>
<keyword evidence="6 8" id="KW-0472">Membrane</keyword>
<dbReference type="eggNOG" id="COG4771">
    <property type="taxonomic scope" value="Bacteria"/>
</dbReference>
<evidence type="ECO:0000256" key="7">
    <source>
        <dbReference type="ARBA" id="ARBA00023237"/>
    </source>
</evidence>
<dbReference type="PANTHER" id="PTHR47234">
    <property type="match status" value="1"/>
</dbReference>
<evidence type="ECO:0000256" key="2">
    <source>
        <dbReference type="ARBA" id="ARBA00022448"/>
    </source>
</evidence>
<dbReference type="EMBL" id="AP010803">
    <property type="protein sequence ID" value="BAI98095.1"/>
    <property type="molecule type" value="Genomic_DNA"/>
</dbReference>
<dbReference type="Gene3D" id="2.40.170.20">
    <property type="entry name" value="TonB-dependent receptor, beta-barrel domain"/>
    <property type="match status" value="1"/>
</dbReference>
<dbReference type="Pfam" id="PF07715">
    <property type="entry name" value="Plug"/>
    <property type="match status" value="1"/>
</dbReference>
<dbReference type="HOGENOM" id="CLU_010745_0_1_5"/>
<dbReference type="InterPro" id="IPR037066">
    <property type="entry name" value="Plug_dom_sf"/>
</dbReference>